<evidence type="ECO:0000256" key="2">
    <source>
        <dbReference type="ARBA" id="ARBA00022692"/>
    </source>
</evidence>
<dbReference type="GO" id="GO:0016020">
    <property type="term" value="C:membrane"/>
    <property type="evidence" value="ECO:0007669"/>
    <property type="project" value="UniProtKB-SubCell"/>
</dbReference>
<reference evidence="7" key="1">
    <citation type="submission" date="2022-11" db="UniProtKB">
        <authorList>
            <consortium name="WormBaseParasite"/>
        </authorList>
    </citation>
    <scope>IDENTIFICATION</scope>
</reference>
<proteinExistence type="predicted"/>
<sequence>MNFTGPCDYIFSMAVTLLLKGPIAFTVYGQVWALAAMAVERCYATYSYHDYEESDSTLGKLLIGIQWLIVALWIYIATSGMDLSEMKAYPALASPKTSGTLSTLLFILAGVEVTAFSVFLGLLFYNRRKRTQLDTAPLTEKYQISENIRATQLMLPMVFTHFCCFMPTLIGLPFYMKFIDPTVDQRRYIVYLETINSSSYYCVLLPIVLFWRHKVLRHNLRKVLRRNIVSPEEPLNQQQVRHFQLLEEIWNGPLR</sequence>
<feature type="transmembrane region" description="Helical" evidence="5">
    <location>
        <begin position="101"/>
        <end position="125"/>
    </location>
</feature>
<organism evidence="6 7">
    <name type="scientific">Plectus sambesii</name>
    <dbReference type="NCBI Taxonomy" id="2011161"/>
    <lineage>
        <taxon>Eukaryota</taxon>
        <taxon>Metazoa</taxon>
        <taxon>Ecdysozoa</taxon>
        <taxon>Nematoda</taxon>
        <taxon>Chromadorea</taxon>
        <taxon>Plectida</taxon>
        <taxon>Plectina</taxon>
        <taxon>Plectoidea</taxon>
        <taxon>Plectidae</taxon>
        <taxon>Plectus</taxon>
    </lineage>
</organism>
<dbReference type="WBParaSite" id="PSAMB.scaffold2601size22324.g18443.t1">
    <property type="protein sequence ID" value="PSAMB.scaffold2601size22324.g18443.t1"/>
    <property type="gene ID" value="PSAMB.scaffold2601size22324.g18443"/>
</dbReference>
<evidence type="ECO:0000256" key="1">
    <source>
        <dbReference type="ARBA" id="ARBA00004141"/>
    </source>
</evidence>
<feature type="transmembrane region" description="Helical" evidence="5">
    <location>
        <begin position="188"/>
        <end position="211"/>
    </location>
</feature>
<dbReference type="CDD" id="cd00637">
    <property type="entry name" value="7tm_classA_rhodopsin-like"/>
    <property type="match status" value="1"/>
</dbReference>
<feature type="transmembrane region" description="Helical" evidence="5">
    <location>
        <begin position="61"/>
        <end position="81"/>
    </location>
</feature>
<dbReference type="Gene3D" id="1.20.1070.10">
    <property type="entry name" value="Rhodopsin 7-helix transmembrane proteins"/>
    <property type="match status" value="1"/>
</dbReference>
<dbReference type="AlphaFoldDB" id="A0A914VXR2"/>
<dbReference type="InterPro" id="IPR019408">
    <property type="entry name" value="7TM_GPCR_serpentine_rcpt_Srab"/>
</dbReference>
<dbReference type="Proteomes" id="UP000887566">
    <property type="component" value="Unplaced"/>
</dbReference>
<dbReference type="PANTHER" id="PTHR46561:SF11">
    <property type="entry name" value="SERPENTINE RECEPTOR CLASS ALPHA_BETA-14"/>
    <property type="match status" value="1"/>
</dbReference>
<keyword evidence="6" id="KW-1185">Reference proteome</keyword>
<evidence type="ECO:0000313" key="7">
    <source>
        <dbReference type="WBParaSite" id="PSAMB.scaffold2601size22324.g18443.t1"/>
    </source>
</evidence>
<evidence type="ECO:0000313" key="6">
    <source>
        <dbReference type="Proteomes" id="UP000887566"/>
    </source>
</evidence>
<protein>
    <submittedName>
        <fullName evidence="7">G protein-coupled receptor</fullName>
    </submittedName>
</protein>
<feature type="transmembrane region" description="Helical" evidence="5">
    <location>
        <begin position="153"/>
        <end position="176"/>
    </location>
</feature>
<dbReference type="PANTHER" id="PTHR46561">
    <property type="entry name" value="SERPENTINE RECEPTOR, CLASS AB (CLASS A-LIKE)-RELATED"/>
    <property type="match status" value="1"/>
</dbReference>
<evidence type="ECO:0000256" key="5">
    <source>
        <dbReference type="SAM" id="Phobius"/>
    </source>
</evidence>
<keyword evidence="4 5" id="KW-0472">Membrane</keyword>
<accession>A0A914VXR2</accession>
<name>A0A914VXR2_9BILA</name>
<dbReference type="InterPro" id="IPR053286">
    <property type="entry name" value="Nematode_rcpt-like_srab"/>
</dbReference>
<keyword evidence="2 5" id="KW-0812">Transmembrane</keyword>
<dbReference type="Pfam" id="PF10292">
    <property type="entry name" value="7TM_GPCR_Srab"/>
    <property type="match status" value="1"/>
</dbReference>
<comment type="subcellular location">
    <subcellularLocation>
        <location evidence="1">Membrane</location>
        <topology evidence="1">Multi-pass membrane protein</topology>
    </subcellularLocation>
</comment>
<evidence type="ECO:0000256" key="3">
    <source>
        <dbReference type="ARBA" id="ARBA00022989"/>
    </source>
</evidence>
<evidence type="ECO:0000256" key="4">
    <source>
        <dbReference type="ARBA" id="ARBA00023136"/>
    </source>
</evidence>
<keyword evidence="3 5" id="KW-1133">Transmembrane helix</keyword>
<dbReference type="SUPFAM" id="SSF81321">
    <property type="entry name" value="Family A G protein-coupled receptor-like"/>
    <property type="match status" value="1"/>
</dbReference>